<reference evidence="2" key="1">
    <citation type="submission" date="2023-10" db="EMBL/GenBank/DDBJ databases">
        <authorList>
            <person name="Domelevo Entfellner J.-B."/>
        </authorList>
    </citation>
    <scope>NUCLEOTIDE SEQUENCE</scope>
</reference>
<keyword evidence="1" id="KW-0472">Membrane</keyword>
<name>A0AA87B7L2_9FABA</name>
<sequence>MREVIVNKVPRIFFLSLLQTYIKGRIAIICLIYPIEIQQCEIGLLVVDSSELKQAYTTKRIYISETMVAVTEGKISIFDIIGELGLDPRKIPATPIQQIVLRINLRETIS</sequence>
<dbReference type="AlphaFoldDB" id="A0AA87B7L2"/>
<organism evidence="2 3">
    <name type="scientific">Sphenostylis stenocarpa</name>
    <dbReference type="NCBI Taxonomy" id="92480"/>
    <lineage>
        <taxon>Eukaryota</taxon>
        <taxon>Viridiplantae</taxon>
        <taxon>Streptophyta</taxon>
        <taxon>Embryophyta</taxon>
        <taxon>Tracheophyta</taxon>
        <taxon>Spermatophyta</taxon>
        <taxon>Magnoliopsida</taxon>
        <taxon>eudicotyledons</taxon>
        <taxon>Gunneridae</taxon>
        <taxon>Pentapetalae</taxon>
        <taxon>rosids</taxon>
        <taxon>fabids</taxon>
        <taxon>Fabales</taxon>
        <taxon>Fabaceae</taxon>
        <taxon>Papilionoideae</taxon>
        <taxon>50 kb inversion clade</taxon>
        <taxon>NPAAA clade</taxon>
        <taxon>indigoferoid/millettioid clade</taxon>
        <taxon>Phaseoleae</taxon>
        <taxon>Sphenostylis</taxon>
    </lineage>
</organism>
<keyword evidence="1" id="KW-0812">Transmembrane</keyword>
<dbReference type="EMBL" id="OY731407">
    <property type="protein sequence ID" value="CAJ1977926.1"/>
    <property type="molecule type" value="Genomic_DNA"/>
</dbReference>
<proteinExistence type="predicted"/>
<keyword evidence="1" id="KW-1133">Transmembrane helix</keyword>
<dbReference type="Proteomes" id="UP001189624">
    <property type="component" value="Chromosome 10"/>
</dbReference>
<gene>
    <name evidence="2" type="ORF">AYBTSS11_LOCUS30097</name>
</gene>
<evidence type="ECO:0000313" key="3">
    <source>
        <dbReference type="Proteomes" id="UP001189624"/>
    </source>
</evidence>
<dbReference type="Gramene" id="rna-AYBTSS11_LOCUS30097">
    <property type="protein sequence ID" value="CAJ1977926.1"/>
    <property type="gene ID" value="gene-AYBTSS11_LOCUS30097"/>
</dbReference>
<evidence type="ECO:0000256" key="1">
    <source>
        <dbReference type="SAM" id="Phobius"/>
    </source>
</evidence>
<accession>A0AA87B7L2</accession>
<protein>
    <submittedName>
        <fullName evidence="2">Uncharacterized protein</fullName>
    </submittedName>
</protein>
<keyword evidence="3" id="KW-1185">Reference proteome</keyword>
<evidence type="ECO:0000313" key="2">
    <source>
        <dbReference type="EMBL" id="CAJ1977926.1"/>
    </source>
</evidence>
<feature type="transmembrane region" description="Helical" evidence="1">
    <location>
        <begin position="12"/>
        <end position="35"/>
    </location>
</feature>